<keyword evidence="2" id="KW-1185">Reference proteome</keyword>
<evidence type="ECO:0000313" key="2">
    <source>
        <dbReference type="Proteomes" id="UP001367508"/>
    </source>
</evidence>
<dbReference type="EMBL" id="JAYMYQ010000008">
    <property type="protein sequence ID" value="KAK7315463.1"/>
    <property type="molecule type" value="Genomic_DNA"/>
</dbReference>
<proteinExistence type="predicted"/>
<name>A0AAN9KFT9_CANGL</name>
<dbReference type="Proteomes" id="UP001367508">
    <property type="component" value="Unassembled WGS sequence"/>
</dbReference>
<dbReference type="AlphaFoldDB" id="A0AAN9KFT9"/>
<gene>
    <name evidence="1" type="ORF">VNO77_34011</name>
</gene>
<accession>A0AAN9KFT9</accession>
<organism evidence="1 2">
    <name type="scientific">Canavalia gladiata</name>
    <name type="common">Sword bean</name>
    <name type="synonym">Dolichos gladiatus</name>
    <dbReference type="NCBI Taxonomy" id="3824"/>
    <lineage>
        <taxon>Eukaryota</taxon>
        <taxon>Viridiplantae</taxon>
        <taxon>Streptophyta</taxon>
        <taxon>Embryophyta</taxon>
        <taxon>Tracheophyta</taxon>
        <taxon>Spermatophyta</taxon>
        <taxon>Magnoliopsida</taxon>
        <taxon>eudicotyledons</taxon>
        <taxon>Gunneridae</taxon>
        <taxon>Pentapetalae</taxon>
        <taxon>rosids</taxon>
        <taxon>fabids</taxon>
        <taxon>Fabales</taxon>
        <taxon>Fabaceae</taxon>
        <taxon>Papilionoideae</taxon>
        <taxon>50 kb inversion clade</taxon>
        <taxon>NPAAA clade</taxon>
        <taxon>indigoferoid/millettioid clade</taxon>
        <taxon>Phaseoleae</taxon>
        <taxon>Canavalia</taxon>
    </lineage>
</organism>
<sequence>MVLLKGVKYLGSFTGPLILEIDDVKGLSCVYAKLVLVAELIHHQLLRMEVQIVPPVLVGNLGWSILSNTKSKAWSKKRKGGGAEMGNRFSHRSILNSQRIKLQQISSPGLVVQVSIPWPETSYSVTITAGSHLPNSLHVLILVLGFWCHLQPVSLIEEARSHLIGLASTYAESTPSQNLPLLKDNWISD</sequence>
<protein>
    <submittedName>
        <fullName evidence="1">Uncharacterized protein</fullName>
    </submittedName>
</protein>
<reference evidence="1 2" key="1">
    <citation type="submission" date="2024-01" db="EMBL/GenBank/DDBJ databases">
        <title>The genomes of 5 underutilized Papilionoideae crops provide insights into root nodulation and disease resistanc.</title>
        <authorList>
            <person name="Jiang F."/>
        </authorList>
    </citation>
    <scope>NUCLEOTIDE SEQUENCE [LARGE SCALE GENOMIC DNA]</scope>
    <source>
        <strain evidence="1">LVBAO_FW01</strain>
        <tissue evidence="1">Leaves</tissue>
    </source>
</reference>
<evidence type="ECO:0000313" key="1">
    <source>
        <dbReference type="EMBL" id="KAK7315463.1"/>
    </source>
</evidence>
<comment type="caution">
    <text evidence="1">The sequence shown here is derived from an EMBL/GenBank/DDBJ whole genome shotgun (WGS) entry which is preliminary data.</text>
</comment>